<evidence type="ECO:0000256" key="10">
    <source>
        <dbReference type="ARBA" id="ARBA00029409"/>
    </source>
</evidence>
<keyword evidence="5" id="KW-0808">Transferase</keyword>
<sequence length="183" mass="19715">MTQAVSALAKVSCGDFRASGLYLTPCFPAGSGPDFVNAAVSLHLPAGRDVVSILAELHRIEADFGRRRLTRWGSRTLDLDLIALGDSVSPDAETQTRWRLLPPADQARLAPDVPVVPHPRMQDRAFVLVPLAEIAPDWRHPLLGRTVAEMLAALPEADRAAVVRLPDRGTGTPGLSRGESRST</sequence>
<protein>
    <recommendedName>
        <fullName evidence="4">2-amino-4-hydroxy-6-hydroxymethyldihydropteridine pyrophosphokinase</fullName>
        <ecNumber evidence="3">2.7.6.3</ecNumber>
    </recommendedName>
    <alternativeName>
        <fullName evidence="11">6-hydroxymethyl-7,8-dihydropterin pyrophosphokinase</fullName>
    </alternativeName>
    <alternativeName>
        <fullName evidence="12">7,8-dihydro-6-hydroxymethylpterin-pyrophosphokinase</fullName>
    </alternativeName>
</protein>
<evidence type="ECO:0000313" key="15">
    <source>
        <dbReference type="EMBL" id="SNX68361.1"/>
    </source>
</evidence>
<accession>A0A285CLC8</accession>
<dbReference type="UniPathway" id="UPA00077">
    <property type="reaction ID" value="UER00155"/>
</dbReference>
<evidence type="ECO:0000256" key="13">
    <source>
        <dbReference type="SAM" id="MobiDB-lite"/>
    </source>
</evidence>
<organism evidence="15 16">
    <name type="scientific">Cereibacter ovatus</name>
    <dbReference type="NCBI Taxonomy" id="439529"/>
    <lineage>
        <taxon>Bacteria</taxon>
        <taxon>Pseudomonadati</taxon>
        <taxon>Pseudomonadota</taxon>
        <taxon>Alphaproteobacteria</taxon>
        <taxon>Rhodobacterales</taxon>
        <taxon>Paracoccaceae</taxon>
        <taxon>Cereibacter</taxon>
    </lineage>
</organism>
<evidence type="ECO:0000259" key="14">
    <source>
        <dbReference type="PROSITE" id="PS00794"/>
    </source>
</evidence>
<evidence type="ECO:0000256" key="6">
    <source>
        <dbReference type="ARBA" id="ARBA00022741"/>
    </source>
</evidence>
<dbReference type="GO" id="GO:0046654">
    <property type="term" value="P:tetrahydrofolate biosynthetic process"/>
    <property type="evidence" value="ECO:0007669"/>
    <property type="project" value="UniProtKB-UniPathway"/>
</dbReference>
<dbReference type="PROSITE" id="PS00794">
    <property type="entry name" value="HPPK"/>
    <property type="match status" value="1"/>
</dbReference>
<name>A0A285CLC8_9RHOB</name>
<feature type="region of interest" description="Disordered" evidence="13">
    <location>
        <begin position="164"/>
        <end position="183"/>
    </location>
</feature>
<dbReference type="GO" id="GO:0003848">
    <property type="term" value="F:2-amino-4-hydroxy-6-hydroxymethyldihydropteridine diphosphokinase activity"/>
    <property type="evidence" value="ECO:0007669"/>
    <property type="project" value="UniProtKB-EC"/>
</dbReference>
<dbReference type="EC" id="2.7.6.3" evidence="3"/>
<keyword evidence="6" id="KW-0547">Nucleotide-binding</keyword>
<dbReference type="GO" id="GO:0046656">
    <property type="term" value="P:folic acid biosynthetic process"/>
    <property type="evidence" value="ECO:0007669"/>
    <property type="project" value="UniProtKB-KW"/>
</dbReference>
<evidence type="ECO:0000256" key="1">
    <source>
        <dbReference type="ARBA" id="ARBA00005051"/>
    </source>
</evidence>
<dbReference type="SUPFAM" id="SSF55083">
    <property type="entry name" value="6-hydroxymethyl-7,8-dihydropterin pyrophosphokinase, HPPK"/>
    <property type="match status" value="1"/>
</dbReference>
<dbReference type="EMBL" id="OAOQ01000002">
    <property type="protein sequence ID" value="SNX68361.1"/>
    <property type="molecule type" value="Genomic_DNA"/>
</dbReference>
<dbReference type="AlphaFoldDB" id="A0A285CLC8"/>
<evidence type="ECO:0000256" key="9">
    <source>
        <dbReference type="ARBA" id="ARBA00022909"/>
    </source>
</evidence>
<dbReference type="CDD" id="cd00483">
    <property type="entry name" value="HPPK"/>
    <property type="match status" value="1"/>
</dbReference>
<evidence type="ECO:0000313" key="16">
    <source>
        <dbReference type="Proteomes" id="UP000219467"/>
    </source>
</evidence>
<keyword evidence="7 15" id="KW-0418">Kinase</keyword>
<feature type="domain" description="7,8-dihydro-6-hydroxymethylpterin-pyrophosphokinase" evidence="14">
    <location>
        <begin position="71"/>
        <end position="82"/>
    </location>
</feature>
<gene>
    <name evidence="15" type="ORF">SAMN05878503_10285</name>
</gene>
<evidence type="ECO:0000256" key="3">
    <source>
        <dbReference type="ARBA" id="ARBA00013253"/>
    </source>
</evidence>
<evidence type="ECO:0000256" key="8">
    <source>
        <dbReference type="ARBA" id="ARBA00022840"/>
    </source>
</evidence>
<evidence type="ECO:0000256" key="4">
    <source>
        <dbReference type="ARBA" id="ARBA00016218"/>
    </source>
</evidence>
<comment type="pathway">
    <text evidence="1">Cofactor biosynthesis; tetrahydrofolate biosynthesis; 2-amino-4-hydroxy-6-hydroxymethyl-7,8-dihydropteridine diphosphate from 7,8-dihydroneopterin triphosphate: step 4/4.</text>
</comment>
<evidence type="ECO:0000256" key="7">
    <source>
        <dbReference type="ARBA" id="ARBA00022777"/>
    </source>
</evidence>
<reference evidence="16" key="1">
    <citation type="submission" date="2017-08" db="EMBL/GenBank/DDBJ databases">
        <authorList>
            <person name="Varghese N."/>
            <person name="Submissions S."/>
        </authorList>
    </citation>
    <scope>NUCLEOTIDE SEQUENCE [LARGE SCALE GENOMIC DNA]</scope>
    <source>
        <strain evidence="16">JA234</strain>
    </source>
</reference>
<dbReference type="InterPro" id="IPR035907">
    <property type="entry name" value="Hppk_sf"/>
</dbReference>
<dbReference type="Proteomes" id="UP000219467">
    <property type="component" value="Unassembled WGS sequence"/>
</dbReference>
<dbReference type="Gene3D" id="3.30.70.560">
    <property type="entry name" value="7,8-Dihydro-6-hydroxymethylpterin-pyrophosphokinase HPPK"/>
    <property type="match status" value="1"/>
</dbReference>
<dbReference type="Pfam" id="PF01288">
    <property type="entry name" value="HPPK"/>
    <property type="match status" value="1"/>
</dbReference>
<evidence type="ECO:0000256" key="2">
    <source>
        <dbReference type="ARBA" id="ARBA00005810"/>
    </source>
</evidence>
<dbReference type="GO" id="GO:0016301">
    <property type="term" value="F:kinase activity"/>
    <property type="evidence" value="ECO:0007669"/>
    <property type="project" value="UniProtKB-KW"/>
</dbReference>
<comment type="similarity">
    <text evidence="2">Belongs to the HPPK family.</text>
</comment>
<keyword evidence="8" id="KW-0067">ATP-binding</keyword>
<dbReference type="InterPro" id="IPR000550">
    <property type="entry name" value="Hppk"/>
</dbReference>
<dbReference type="PANTHER" id="PTHR43071">
    <property type="entry name" value="2-AMINO-4-HYDROXY-6-HYDROXYMETHYLDIHYDROPTERIDINE PYROPHOSPHOKINASE"/>
    <property type="match status" value="1"/>
</dbReference>
<evidence type="ECO:0000256" key="11">
    <source>
        <dbReference type="ARBA" id="ARBA00029766"/>
    </source>
</evidence>
<evidence type="ECO:0000256" key="12">
    <source>
        <dbReference type="ARBA" id="ARBA00033413"/>
    </source>
</evidence>
<keyword evidence="9" id="KW-0289">Folate biosynthesis</keyword>
<dbReference type="GO" id="GO:0005524">
    <property type="term" value="F:ATP binding"/>
    <property type="evidence" value="ECO:0007669"/>
    <property type="project" value="UniProtKB-KW"/>
</dbReference>
<dbReference type="PANTHER" id="PTHR43071:SF1">
    <property type="entry name" value="2-AMINO-4-HYDROXY-6-HYDROXYMETHYLDIHYDROPTERIDINE PYROPHOSPHOKINASE"/>
    <property type="match status" value="1"/>
</dbReference>
<dbReference type="NCBIfam" id="TIGR01498">
    <property type="entry name" value="folK"/>
    <property type="match status" value="1"/>
</dbReference>
<evidence type="ECO:0000256" key="5">
    <source>
        <dbReference type="ARBA" id="ARBA00022679"/>
    </source>
</evidence>
<proteinExistence type="inferred from homology"/>
<keyword evidence="16" id="KW-1185">Reference proteome</keyword>
<comment type="function">
    <text evidence="10">Catalyzes the transfer of pyrophosphate from adenosine triphosphate (ATP) to 6-hydroxymethyl-7,8-dihydropterin, an enzymatic step in folate biosynthesis pathway.</text>
</comment>